<evidence type="ECO:0000313" key="2">
    <source>
        <dbReference type="Proteomes" id="UP001060085"/>
    </source>
</evidence>
<comment type="caution">
    <text evidence="1">The sequence shown here is derived from an EMBL/GenBank/DDBJ whole genome shotgun (WGS) entry which is preliminary data.</text>
</comment>
<sequence>MSLVTEEIRAIAEIVQGKELCQATSYMFLKEMGIPRGLLPLEDMEECGRVKETGFIWLKQKKKIDHKFEKIGKFAQYANEVTAFIEPKKLRQVTGVKAKEFFMWITVNEVSVDDQTMPFGKVIFKTPTGISRAFPISAFEVPPPEAEIDGGCQEI</sequence>
<protein>
    <submittedName>
        <fullName evidence="1">Uncharacterized protein</fullName>
    </submittedName>
</protein>
<gene>
    <name evidence="1" type="ORF">M9H77_27281</name>
</gene>
<dbReference type="EMBL" id="CM044706">
    <property type="protein sequence ID" value="KAI5658488.1"/>
    <property type="molecule type" value="Genomic_DNA"/>
</dbReference>
<name>A0ACC0AET6_CATRO</name>
<dbReference type="Proteomes" id="UP001060085">
    <property type="component" value="Linkage Group LG06"/>
</dbReference>
<reference evidence="2" key="1">
    <citation type="journal article" date="2023" name="Nat. Plants">
        <title>Single-cell RNA sequencing provides a high-resolution roadmap for understanding the multicellular compartmentation of specialized metabolism.</title>
        <authorList>
            <person name="Sun S."/>
            <person name="Shen X."/>
            <person name="Li Y."/>
            <person name="Li Y."/>
            <person name="Wang S."/>
            <person name="Li R."/>
            <person name="Zhang H."/>
            <person name="Shen G."/>
            <person name="Guo B."/>
            <person name="Wei J."/>
            <person name="Xu J."/>
            <person name="St-Pierre B."/>
            <person name="Chen S."/>
            <person name="Sun C."/>
        </authorList>
    </citation>
    <scope>NUCLEOTIDE SEQUENCE [LARGE SCALE GENOMIC DNA]</scope>
</reference>
<accession>A0ACC0AET6</accession>
<evidence type="ECO:0000313" key="1">
    <source>
        <dbReference type="EMBL" id="KAI5658488.1"/>
    </source>
</evidence>
<keyword evidence="2" id="KW-1185">Reference proteome</keyword>
<proteinExistence type="predicted"/>
<organism evidence="1 2">
    <name type="scientific">Catharanthus roseus</name>
    <name type="common">Madagascar periwinkle</name>
    <name type="synonym">Vinca rosea</name>
    <dbReference type="NCBI Taxonomy" id="4058"/>
    <lineage>
        <taxon>Eukaryota</taxon>
        <taxon>Viridiplantae</taxon>
        <taxon>Streptophyta</taxon>
        <taxon>Embryophyta</taxon>
        <taxon>Tracheophyta</taxon>
        <taxon>Spermatophyta</taxon>
        <taxon>Magnoliopsida</taxon>
        <taxon>eudicotyledons</taxon>
        <taxon>Gunneridae</taxon>
        <taxon>Pentapetalae</taxon>
        <taxon>asterids</taxon>
        <taxon>lamiids</taxon>
        <taxon>Gentianales</taxon>
        <taxon>Apocynaceae</taxon>
        <taxon>Rauvolfioideae</taxon>
        <taxon>Vinceae</taxon>
        <taxon>Catharanthinae</taxon>
        <taxon>Catharanthus</taxon>
    </lineage>
</organism>